<evidence type="ECO:0000256" key="2">
    <source>
        <dbReference type="ARBA" id="ARBA00022490"/>
    </source>
</evidence>
<keyword evidence="2 5" id="KW-0963">Cytoplasm</keyword>
<keyword evidence="4 5" id="KW-0808">Transferase</keyword>
<keyword evidence="3 5" id="KW-0489">Methyltransferase</keyword>
<dbReference type="PANTHER" id="PTHR13200">
    <property type="entry name" value="EEF1A LYSINE METHYLTRANSFERASE 1"/>
    <property type="match status" value="1"/>
</dbReference>
<organism evidence="6">
    <name type="scientific">Eremomyces bilateralis CBS 781.70</name>
    <dbReference type="NCBI Taxonomy" id="1392243"/>
    <lineage>
        <taxon>Eukaryota</taxon>
        <taxon>Fungi</taxon>
        <taxon>Dikarya</taxon>
        <taxon>Ascomycota</taxon>
        <taxon>Pezizomycotina</taxon>
        <taxon>Dothideomycetes</taxon>
        <taxon>Dothideomycetes incertae sedis</taxon>
        <taxon>Eremomycetales</taxon>
        <taxon>Eremomycetaceae</taxon>
        <taxon>Eremomyces</taxon>
    </lineage>
</organism>
<dbReference type="HAMAP" id="MF_03187">
    <property type="entry name" value="Methyltr_EFM5"/>
    <property type="match status" value="1"/>
</dbReference>
<dbReference type="RefSeq" id="XP_033539298.1">
    <property type="nucleotide sequence ID" value="XM_033678558.1"/>
</dbReference>
<accession>A0A6G1GHU0</accession>
<dbReference type="GO" id="GO:0016279">
    <property type="term" value="F:protein-lysine N-methyltransferase activity"/>
    <property type="evidence" value="ECO:0007669"/>
    <property type="project" value="UniProtKB-UniRule"/>
</dbReference>
<comment type="subcellular location">
    <subcellularLocation>
        <location evidence="1 5">Cytoplasm</location>
    </subcellularLocation>
</comment>
<dbReference type="Pfam" id="PF10237">
    <property type="entry name" value="N6-adenineMlase"/>
    <property type="match status" value="1"/>
</dbReference>
<evidence type="ECO:0000256" key="3">
    <source>
        <dbReference type="ARBA" id="ARBA00022603"/>
    </source>
</evidence>
<dbReference type="OrthoDB" id="206354at2759"/>
<dbReference type="GO" id="GO:0032259">
    <property type="term" value="P:methylation"/>
    <property type="evidence" value="ECO:0007669"/>
    <property type="project" value="UniProtKB-KW"/>
</dbReference>
<dbReference type="GO" id="GO:0003676">
    <property type="term" value="F:nucleic acid binding"/>
    <property type="evidence" value="ECO:0007669"/>
    <property type="project" value="InterPro"/>
</dbReference>
<dbReference type="GO" id="GO:0005737">
    <property type="term" value="C:cytoplasm"/>
    <property type="evidence" value="ECO:0007669"/>
    <property type="project" value="UniProtKB-SubCell"/>
</dbReference>
<dbReference type="PANTHER" id="PTHR13200:SF0">
    <property type="entry name" value="EEF1A LYSINE METHYLTRANSFERASE 1"/>
    <property type="match status" value="1"/>
</dbReference>
<evidence type="ECO:0000313" key="8">
    <source>
        <dbReference type="RefSeq" id="XP_033539298.1"/>
    </source>
</evidence>
<dbReference type="PROSITE" id="PS00092">
    <property type="entry name" value="N6_MTASE"/>
    <property type="match status" value="1"/>
</dbReference>
<evidence type="ECO:0000256" key="4">
    <source>
        <dbReference type="ARBA" id="ARBA00022679"/>
    </source>
</evidence>
<comment type="function">
    <text evidence="5">S-adenosyl-L-methionine-dependent protein-lysine N-methyltransferase that trimethylates elongation factor 1-alpha at 'Lys-79'.</text>
</comment>
<dbReference type="InterPro" id="IPR041370">
    <property type="entry name" value="Mlase_EEF1AKMT1/ZCCHC4"/>
</dbReference>
<comment type="similarity">
    <text evidence="5">Belongs to the class I-like SAM-binding methyltransferase superfamily. EFM5 family.</text>
</comment>
<keyword evidence="7" id="KW-1185">Reference proteome</keyword>
<dbReference type="Proteomes" id="UP000504638">
    <property type="component" value="Unplaced"/>
</dbReference>
<dbReference type="InterPro" id="IPR002052">
    <property type="entry name" value="DNA_methylase_N6_adenine_CS"/>
</dbReference>
<reference evidence="6 8" key="1">
    <citation type="submission" date="2020-01" db="EMBL/GenBank/DDBJ databases">
        <authorList>
            <consortium name="DOE Joint Genome Institute"/>
            <person name="Haridas S."/>
            <person name="Albert R."/>
            <person name="Binder M."/>
            <person name="Bloem J."/>
            <person name="Labutti K."/>
            <person name="Salamov A."/>
            <person name="Andreopoulos B."/>
            <person name="Baker S.E."/>
            <person name="Barry K."/>
            <person name="Bills G."/>
            <person name="Bluhm B.H."/>
            <person name="Cannon C."/>
            <person name="Castanera R."/>
            <person name="Culley D.E."/>
            <person name="Daum C."/>
            <person name="Ezra D."/>
            <person name="Gonzalez J.B."/>
            <person name="Henrissat B."/>
            <person name="Kuo A."/>
            <person name="Liang C."/>
            <person name="Lipzen A."/>
            <person name="Lutzoni F."/>
            <person name="Magnuson J."/>
            <person name="Mondo S."/>
            <person name="Nolan M."/>
            <person name="Ohm R."/>
            <person name="Pangilinan J."/>
            <person name="Park H.-J."/>
            <person name="Ramirez L."/>
            <person name="Alfaro M."/>
            <person name="Sun H."/>
            <person name="Tritt A."/>
            <person name="Yoshinaga Y."/>
            <person name="Zwiers L.-H."/>
            <person name="Turgeon B.G."/>
            <person name="Goodwin S.B."/>
            <person name="Spatafora J.W."/>
            <person name="Crous P.W."/>
            <person name="Grigoriev I.V."/>
        </authorList>
    </citation>
    <scope>NUCLEOTIDE SEQUENCE</scope>
    <source>
        <strain evidence="6 8">CBS 781.70</strain>
    </source>
</reference>
<gene>
    <name evidence="5" type="primary">EFM5</name>
    <name evidence="6 8" type="ORF">P152DRAFT_454240</name>
</gene>
<evidence type="ECO:0000256" key="1">
    <source>
        <dbReference type="ARBA" id="ARBA00004496"/>
    </source>
</evidence>
<protein>
    <recommendedName>
        <fullName evidence="5">Protein-lysine N-methyltransferase EFM5</fullName>
        <ecNumber evidence="5">2.1.1.-</ecNumber>
    </recommendedName>
    <alternativeName>
        <fullName evidence="5">Elongation factor methyltransferase 5</fullName>
    </alternativeName>
</protein>
<dbReference type="EC" id="2.1.1.-" evidence="5"/>
<evidence type="ECO:0000256" key="5">
    <source>
        <dbReference type="HAMAP-Rule" id="MF_03187"/>
    </source>
</evidence>
<evidence type="ECO:0000313" key="7">
    <source>
        <dbReference type="Proteomes" id="UP000504638"/>
    </source>
</evidence>
<dbReference type="InterPro" id="IPR019369">
    <property type="entry name" value="Efm5/EEF1AKMT1"/>
</dbReference>
<sequence length="252" mass="28879">MASHGEDEEDVLRLPAATLALLEQFYDDREAQEARFEDLKTKSELKFDKDNPLSMELFTEDWNASQFWYDDPTATALARELLEDATDETCIAVVSAPSVFIQLKNLQATEYANTHPTISLLEYDDRFAVFKEFVQYDFKYPFVLPAEMKGKYHRIICDPPFLSDDCQTRTAITARWLSSTSPEPGRGLPASEAWKPELIICTGERMEQLILKLYSASGVRTTSFEPKHAKELGNEFRCYANSESKASLWSWR</sequence>
<reference evidence="8" key="2">
    <citation type="submission" date="2020-04" db="EMBL/GenBank/DDBJ databases">
        <authorList>
            <consortium name="NCBI Genome Project"/>
        </authorList>
    </citation>
    <scope>NUCLEOTIDE SEQUENCE</scope>
    <source>
        <strain evidence="8">CBS 781.70</strain>
    </source>
</reference>
<dbReference type="EMBL" id="ML975149">
    <property type="protein sequence ID" value="KAF1817667.1"/>
    <property type="molecule type" value="Genomic_DNA"/>
</dbReference>
<evidence type="ECO:0000313" key="6">
    <source>
        <dbReference type="EMBL" id="KAF1817667.1"/>
    </source>
</evidence>
<dbReference type="AlphaFoldDB" id="A0A6G1GHU0"/>
<name>A0A6G1GHU0_9PEZI</name>
<proteinExistence type="inferred from homology"/>
<reference evidence="8" key="3">
    <citation type="submission" date="2025-04" db="UniProtKB">
        <authorList>
            <consortium name="RefSeq"/>
        </authorList>
    </citation>
    <scope>IDENTIFICATION</scope>
    <source>
        <strain evidence="8">CBS 781.70</strain>
    </source>
</reference>